<reference evidence="1" key="1">
    <citation type="journal article" date="2022" name="Plant J.">
        <title>Strategies of tolerance reflected in two North American maple genomes.</title>
        <authorList>
            <person name="McEvoy S.L."/>
            <person name="Sezen U.U."/>
            <person name="Trouern-Trend A."/>
            <person name="McMahon S.M."/>
            <person name="Schaberg P.G."/>
            <person name="Yang J."/>
            <person name="Wegrzyn J.L."/>
            <person name="Swenson N.G."/>
        </authorList>
    </citation>
    <scope>NUCLEOTIDE SEQUENCE</scope>
    <source>
        <strain evidence="1">91603</strain>
    </source>
</reference>
<sequence>MNSIASRVSSILTRPCQVVNSLSQDQFGYHQVQQWRRHNLLYEDKRRPMPYLASSLASQMVEDEMAFDGRFARGDE</sequence>
<evidence type="ECO:0000313" key="1">
    <source>
        <dbReference type="EMBL" id="KAI9186836.1"/>
    </source>
</evidence>
<name>A0AAD5J7L2_ACENE</name>
<protein>
    <submittedName>
        <fullName evidence="1">Uncharacterized protein</fullName>
    </submittedName>
</protein>
<dbReference type="Proteomes" id="UP001064489">
    <property type="component" value="Chromosome 3"/>
</dbReference>
<organism evidence="1 2">
    <name type="scientific">Acer negundo</name>
    <name type="common">Box elder</name>
    <dbReference type="NCBI Taxonomy" id="4023"/>
    <lineage>
        <taxon>Eukaryota</taxon>
        <taxon>Viridiplantae</taxon>
        <taxon>Streptophyta</taxon>
        <taxon>Embryophyta</taxon>
        <taxon>Tracheophyta</taxon>
        <taxon>Spermatophyta</taxon>
        <taxon>Magnoliopsida</taxon>
        <taxon>eudicotyledons</taxon>
        <taxon>Gunneridae</taxon>
        <taxon>Pentapetalae</taxon>
        <taxon>rosids</taxon>
        <taxon>malvids</taxon>
        <taxon>Sapindales</taxon>
        <taxon>Sapindaceae</taxon>
        <taxon>Hippocastanoideae</taxon>
        <taxon>Acereae</taxon>
        <taxon>Acer</taxon>
    </lineage>
</organism>
<comment type="caution">
    <text evidence="1">The sequence shown here is derived from an EMBL/GenBank/DDBJ whole genome shotgun (WGS) entry which is preliminary data.</text>
</comment>
<dbReference type="AlphaFoldDB" id="A0AAD5J7L2"/>
<evidence type="ECO:0000313" key="2">
    <source>
        <dbReference type="Proteomes" id="UP001064489"/>
    </source>
</evidence>
<reference evidence="1" key="2">
    <citation type="submission" date="2023-02" db="EMBL/GenBank/DDBJ databases">
        <authorList>
            <person name="Swenson N.G."/>
            <person name="Wegrzyn J.L."/>
            <person name="Mcevoy S.L."/>
        </authorList>
    </citation>
    <scope>NUCLEOTIDE SEQUENCE</scope>
    <source>
        <strain evidence="1">91603</strain>
        <tissue evidence="1">Leaf</tissue>
    </source>
</reference>
<gene>
    <name evidence="1" type="ORF">LWI28_021456</name>
</gene>
<accession>A0AAD5J7L2</accession>
<proteinExistence type="predicted"/>
<dbReference type="EMBL" id="JAJSOW010000100">
    <property type="protein sequence ID" value="KAI9186836.1"/>
    <property type="molecule type" value="Genomic_DNA"/>
</dbReference>
<keyword evidence="2" id="KW-1185">Reference proteome</keyword>